<gene>
    <name evidence="1" type="ORF">GCM10017667_39310</name>
</gene>
<evidence type="ECO:0000313" key="1">
    <source>
        <dbReference type="EMBL" id="GHG04849.1"/>
    </source>
</evidence>
<keyword evidence="2" id="KW-1185">Reference proteome</keyword>
<dbReference type="AlphaFoldDB" id="A0A919BRC2"/>
<name>A0A919BRC2_STRFL</name>
<proteinExistence type="predicted"/>
<accession>A0A919BRC2</accession>
<evidence type="ECO:0000313" key="2">
    <source>
        <dbReference type="Proteomes" id="UP000632849"/>
    </source>
</evidence>
<reference evidence="1" key="2">
    <citation type="submission" date="2020-09" db="EMBL/GenBank/DDBJ databases">
        <authorList>
            <person name="Sun Q."/>
            <person name="Ohkuma M."/>
        </authorList>
    </citation>
    <scope>NUCLEOTIDE SEQUENCE</scope>
    <source>
        <strain evidence="1">JCM 4122</strain>
    </source>
</reference>
<dbReference type="Proteomes" id="UP000632849">
    <property type="component" value="Unassembled WGS sequence"/>
</dbReference>
<reference evidence="1" key="1">
    <citation type="journal article" date="2014" name="Int. J. Syst. Evol. Microbiol.">
        <title>Complete genome sequence of Corynebacterium casei LMG S-19264T (=DSM 44701T), isolated from a smear-ripened cheese.</title>
        <authorList>
            <consortium name="US DOE Joint Genome Institute (JGI-PGF)"/>
            <person name="Walter F."/>
            <person name="Albersmeier A."/>
            <person name="Kalinowski J."/>
            <person name="Ruckert C."/>
        </authorList>
    </citation>
    <scope>NUCLEOTIDE SEQUENCE</scope>
    <source>
        <strain evidence="1">JCM 4122</strain>
    </source>
</reference>
<organism evidence="1 2">
    <name type="scientific">Streptomyces filamentosus</name>
    <name type="common">Streptomyces roseosporus</name>
    <dbReference type="NCBI Taxonomy" id="67294"/>
    <lineage>
        <taxon>Bacteria</taxon>
        <taxon>Bacillati</taxon>
        <taxon>Actinomycetota</taxon>
        <taxon>Actinomycetes</taxon>
        <taxon>Kitasatosporales</taxon>
        <taxon>Streptomycetaceae</taxon>
        <taxon>Streptomyces</taxon>
    </lineage>
</organism>
<dbReference type="EMBL" id="BNBE01000002">
    <property type="protein sequence ID" value="GHG04849.1"/>
    <property type="molecule type" value="Genomic_DNA"/>
</dbReference>
<dbReference type="RefSeq" id="WP_190042391.1">
    <property type="nucleotide sequence ID" value="NZ_BNBE01000002.1"/>
</dbReference>
<comment type="caution">
    <text evidence="1">The sequence shown here is derived from an EMBL/GenBank/DDBJ whole genome shotgun (WGS) entry which is preliminary data.</text>
</comment>
<protein>
    <submittedName>
        <fullName evidence="1">Uncharacterized protein</fullName>
    </submittedName>
</protein>
<sequence>MALGVAVLAFVAIALVVNYAVPAFFDRPDPAPEEVLDKQVGLTRYRLGQALEDGTLTDQEIDWAADGEWRAERDRTPPRVVVKYPAPGEDKSYQCHAFTFPDGLKAGSLVTSQKLSDCPI</sequence>